<keyword evidence="5" id="KW-1185">Reference proteome</keyword>
<reference evidence="4" key="1">
    <citation type="submission" date="2021-04" db="EMBL/GenBank/DDBJ databases">
        <authorList>
            <person name="Tunstrom K."/>
        </authorList>
    </citation>
    <scope>NUCLEOTIDE SEQUENCE</scope>
</reference>
<keyword evidence="2" id="KW-1133">Transmembrane helix</keyword>
<keyword evidence="2" id="KW-0812">Transmembrane</keyword>
<feature type="compositionally biased region" description="Low complexity" evidence="1">
    <location>
        <begin position="66"/>
        <end position="76"/>
    </location>
</feature>
<dbReference type="Proteomes" id="UP000691718">
    <property type="component" value="Unassembled WGS sequence"/>
</dbReference>
<accession>A0A8S3W4P3</accession>
<proteinExistence type="predicted"/>
<feature type="compositionally biased region" description="Basic and acidic residues" evidence="1">
    <location>
        <begin position="55"/>
        <end position="65"/>
    </location>
</feature>
<feature type="signal peptide" evidence="3">
    <location>
        <begin position="1"/>
        <end position="20"/>
    </location>
</feature>
<evidence type="ECO:0000313" key="5">
    <source>
        <dbReference type="Proteomes" id="UP000691718"/>
    </source>
</evidence>
<feature type="transmembrane region" description="Helical" evidence="2">
    <location>
        <begin position="484"/>
        <end position="504"/>
    </location>
</feature>
<evidence type="ECO:0000256" key="2">
    <source>
        <dbReference type="SAM" id="Phobius"/>
    </source>
</evidence>
<dbReference type="EMBL" id="CAJQZP010000150">
    <property type="protein sequence ID" value="CAG4940715.1"/>
    <property type="molecule type" value="Genomic_DNA"/>
</dbReference>
<evidence type="ECO:0000256" key="3">
    <source>
        <dbReference type="SAM" id="SignalP"/>
    </source>
</evidence>
<dbReference type="OrthoDB" id="4062651at2759"/>
<feature type="region of interest" description="Disordered" evidence="1">
    <location>
        <begin position="48"/>
        <end position="77"/>
    </location>
</feature>
<evidence type="ECO:0000313" key="4">
    <source>
        <dbReference type="EMBL" id="CAG4940715.1"/>
    </source>
</evidence>
<protein>
    <submittedName>
        <fullName evidence="4">(apollo) hypothetical protein</fullName>
    </submittedName>
</protein>
<feature type="chain" id="PRO_5035940312" evidence="3">
    <location>
        <begin position="21"/>
        <end position="539"/>
    </location>
</feature>
<comment type="caution">
    <text evidence="4">The sequence shown here is derived from an EMBL/GenBank/DDBJ whole genome shotgun (WGS) entry which is preliminary data.</text>
</comment>
<keyword evidence="2" id="KW-0472">Membrane</keyword>
<gene>
    <name evidence="4" type="ORF">PAPOLLO_LOCUS2063</name>
</gene>
<organism evidence="4 5">
    <name type="scientific">Parnassius apollo</name>
    <name type="common">Apollo butterfly</name>
    <name type="synonym">Papilio apollo</name>
    <dbReference type="NCBI Taxonomy" id="110799"/>
    <lineage>
        <taxon>Eukaryota</taxon>
        <taxon>Metazoa</taxon>
        <taxon>Ecdysozoa</taxon>
        <taxon>Arthropoda</taxon>
        <taxon>Hexapoda</taxon>
        <taxon>Insecta</taxon>
        <taxon>Pterygota</taxon>
        <taxon>Neoptera</taxon>
        <taxon>Endopterygota</taxon>
        <taxon>Lepidoptera</taxon>
        <taxon>Glossata</taxon>
        <taxon>Ditrysia</taxon>
        <taxon>Papilionoidea</taxon>
        <taxon>Papilionidae</taxon>
        <taxon>Parnassiinae</taxon>
        <taxon>Parnassini</taxon>
        <taxon>Parnassius</taxon>
        <taxon>Parnassius</taxon>
    </lineage>
</organism>
<name>A0A8S3W4P3_PARAO</name>
<sequence length="539" mass="59805">MKQWQPALCFVVMQMMLANSIITTTSIPKPQKFGQILKPSLLSPALNWNGRTKSSAKENSTKDMGEQTGSSETTSTPRTMLIPVYDRLQSTKRIIQPYKTQFYLETIDMSPKKPEPITKLSTKANGIAADALLSAELDLTKVTSSKITSLKTLQTQTRTSVMCVNYGHYDQKESFHFDGFHPSMHHPSMHHPPSFQDSYSEMPEMMHPIQHAALPRGLKAYPLPLEGSDHELQLNVTWLPNIGPPVSDYSLEVRSVTDTVDCMTPLCYEYNIPGNSLWWVVPPYPSPVAESCAVRPGCEYVVRLIAHPWDGHTSANLNVQLDECVAGVCSCAHAPRLPTPRVAARAVSVHGELFVNVTWDLPPPPFPYRLPSGLKKQYFFVSLGKQMVSDAHPSPWFAHSTSRRVDIDTPVTVPEEPRWILLPTVERSGERGGGRSAGRQQSIMLDVKLLARVNLIDERGCVGPAGNATAYDPTEAKKITYTSYAIWAILGGVFVLAMITLLAVSARIVKRVLNIFRPAPAAASLEPLRNNPIWFPLSR</sequence>
<keyword evidence="3" id="KW-0732">Signal</keyword>
<dbReference type="AlphaFoldDB" id="A0A8S3W4P3"/>
<evidence type="ECO:0000256" key="1">
    <source>
        <dbReference type="SAM" id="MobiDB-lite"/>
    </source>
</evidence>